<dbReference type="InterPro" id="IPR036890">
    <property type="entry name" value="HATPase_C_sf"/>
</dbReference>
<sequence length="156" mass="16847">MSGGMKAVENAAGKEIILRLPLQPEGLMTVRMALYGVAVRMGFSFEAIEDLKVAVSEACNHALLRLAGSRQDAALMLVFTMREEELVVRIGITGAAVTFRDALEPVSVQPETAESLESIESGRIGLYLLQALVDEVVVVPGETEGSEEIRLCKRLS</sequence>
<reference evidence="3" key="1">
    <citation type="submission" date="2011-06" db="EMBL/GenBank/DDBJ databases">
        <title>Complete genome sequence of Paenibacillus mucilaginosus KNP414.</title>
        <authorList>
            <person name="Wang J."/>
            <person name="Hu S."/>
            <person name="Hu X."/>
            <person name="Zhang B."/>
            <person name="Dong D."/>
            <person name="Zhang S."/>
            <person name="Zhao K."/>
            <person name="Wu D."/>
        </authorList>
    </citation>
    <scope>NUCLEOTIDE SEQUENCE [LARGE SCALE GENOMIC DNA]</scope>
    <source>
        <strain evidence="3">KNP414</strain>
    </source>
</reference>
<dbReference type="Proteomes" id="UP000006620">
    <property type="component" value="Chromosome"/>
</dbReference>
<dbReference type="CDD" id="cd16936">
    <property type="entry name" value="HATPase_RsbW-like"/>
    <property type="match status" value="1"/>
</dbReference>
<keyword evidence="2" id="KW-0418">Kinase</keyword>
<evidence type="ECO:0000259" key="1">
    <source>
        <dbReference type="Pfam" id="PF13581"/>
    </source>
</evidence>
<dbReference type="Pfam" id="PF13581">
    <property type="entry name" value="HATPase_c_2"/>
    <property type="match status" value="1"/>
</dbReference>
<evidence type="ECO:0000313" key="2">
    <source>
        <dbReference type="EMBL" id="AEI45793.1"/>
    </source>
</evidence>
<dbReference type="AlphaFoldDB" id="F8FP14"/>
<dbReference type="Gene3D" id="3.30.565.10">
    <property type="entry name" value="Histidine kinase-like ATPase, C-terminal domain"/>
    <property type="match status" value="1"/>
</dbReference>
<dbReference type="KEGG" id="pms:KNP414_07283"/>
<organism evidence="2 3">
    <name type="scientific">Paenibacillus mucilaginosus (strain KNP414)</name>
    <dbReference type="NCBI Taxonomy" id="1036673"/>
    <lineage>
        <taxon>Bacteria</taxon>
        <taxon>Bacillati</taxon>
        <taxon>Bacillota</taxon>
        <taxon>Bacilli</taxon>
        <taxon>Bacillales</taxon>
        <taxon>Paenibacillaceae</taxon>
        <taxon>Paenibacillus</taxon>
    </lineage>
</organism>
<dbReference type="HOGENOM" id="CLU_090336_11_1_9"/>
<evidence type="ECO:0000313" key="3">
    <source>
        <dbReference type="Proteomes" id="UP000006620"/>
    </source>
</evidence>
<feature type="domain" description="Histidine kinase/HSP90-like ATPase" evidence="1">
    <location>
        <begin position="21"/>
        <end position="142"/>
    </location>
</feature>
<reference evidence="2 3" key="2">
    <citation type="journal article" date="2013" name="Genome Announc.">
        <title>Genome Sequence of Growth-Improving Paenibacillus mucilaginosus Strain KNP414.</title>
        <authorList>
            <person name="Lu J.J."/>
            <person name="Wang J.F."/>
            <person name="Hu X.F."/>
        </authorList>
    </citation>
    <scope>NUCLEOTIDE SEQUENCE [LARGE SCALE GENOMIC DNA]</scope>
    <source>
        <strain evidence="2 3">KNP414</strain>
    </source>
</reference>
<keyword evidence="2" id="KW-0723">Serine/threonine-protein kinase</keyword>
<protein>
    <submittedName>
        <fullName evidence="2">Putative anti-sigma regulatory factor, serine/threonine protein kinase</fullName>
    </submittedName>
</protein>
<accession>F8FP14</accession>
<name>F8FP14_PAEMK</name>
<dbReference type="InterPro" id="IPR003594">
    <property type="entry name" value="HATPase_dom"/>
</dbReference>
<dbReference type="PATRIC" id="fig|1036673.3.peg.6797"/>
<dbReference type="EMBL" id="CP002869">
    <property type="protein sequence ID" value="AEI45793.1"/>
    <property type="molecule type" value="Genomic_DNA"/>
</dbReference>
<dbReference type="GO" id="GO:0004674">
    <property type="term" value="F:protein serine/threonine kinase activity"/>
    <property type="evidence" value="ECO:0007669"/>
    <property type="project" value="UniProtKB-KW"/>
</dbReference>
<dbReference type="RefSeq" id="WP_013920934.1">
    <property type="nucleotide sequence ID" value="NC_015690.1"/>
</dbReference>
<gene>
    <name evidence="2" type="ordered locus">KNP414_07283</name>
</gene>
<keyword evidence="2" id="KW-0808">Transferase</keyword>
<proteinExistence type="predicted"/>